<sequence length="70" mass="7607">MANVAQANQGTPFASTALQQLEQLEAMFHAIRSELESDCYAYQLANLGQEIASGYAATMQKIAMSEVRHG</sequence>
<dbReference type="AlphaFoldDB" id="A0A103QSS1"/>
<gene>
    <name evidence="1" type="ORF">WJ33_01020</name>
</gene>
<dbReference type="Proteomes" id="UP000064029">
    <property type="component" value="Unassembled WGS sequence"/>
</dbReference>
<proteinExistence type="predicted"/>
<protein>
    <submittedName>
        <fullName evidence="1">Uncharacterized protein</fullName>
    </submittedName>
</protein>
<dbReference type="OrthoDB" id="9011008at2"/>
<dbReference type="RefSeq" id="WP_059759551.1">
    <property type="nucleotide sequence ID" value="NZ_CP013414.1"/>
</dbReference>
<name>A0A103QSS1_9BURK</name>
<reference evidence="1 2" key="1">
    <citation type="submission" date="2015-11" db="EMBL/GenBank/DDBJ databases">
        <title>Expanding the genomic diversity of Burkholderia species for the development of highly accurate diagnostics.</title>
        <authorList>
            <person name="Sahl J."/>
            <person name="Keim P."/>
            <person name="Wagner D."/>
        </authorList>
    </citation>
    <scope>NUCLEOTIDE SEQUENCE [LARGE SCALE GENOMIC DNA]</scope>
    <source>
        <strain evidence="1 2">MSMB2036</strain>
    </source>
</reference>
<organism evidence="1 2">
    <name type="scientific">Burkholderia ubonensis</name>
    <dbReference type="NCBI Taxonomy" id="101571"/>
    <lineage>
        <taxon>Bacteria</taxon>
        <taxon>Pseudomonadati</taxon>
        <taxon>Pseudomonadota</taxon>
        <taxon>Betaproteobacteria</taxon>
        <taxon>Burkholderiales</taxon>
        <taxon>Burkholderiaceae</taxon>
        <taxon>Burkholderia</taxon>
        <taxon>Burkholderia cepacia complex</taxon>
    </lineage>
</organism>
<accession>A0A103QSS1</accession>
<evidence type="ECO:0000313" key="1">
    <source>
        <dbReference type="EMBL" id="KVG54880.1"/>
    </source>
</evidence>
<dbReference type="EMBL" id="LOXM01000264">
    <property type="protein sequence ID" value="KVG54880.1"/>
    <property type="molecule type" value="Genomic_DNA"/>
</dbReference>
<comment type="caution">
    <text evidence="1">The sequence shown here is derived from an EMBL/GenBank/DDBJ whole genome shotgun (WGS) entry which is preliminary data.</text>
</comment>
<evidence type="ECO:0000313" key="2">
    <source>
        <dbReference type="Proteomes" id="UP000064029"/>
    </source>
</evidence>